<evidence type="ECO:0000256" key="2">
    <source>
        <dbReference type="ARBA" id="ARBA00023125"/>
    </source>
</evidence>
<dbReference type="Pfam" id="PF00440">
    <property type="entry name" value="TetR_N"/>
    <property type="match status" value="1"/>
</dbReference>
<dbReference type="PANTHER" id="PTHR43479">
    <property type="entry name" value="ACREF/ENVCD OPERON REPRESSOR-RELATED"/>
    <property type="match status" value="1"/>
</dbReference>
<gene>
    <name evidence="5" type="ORF">BACCIP111899_00637</name>
</gene>
<evidence type="ECO:0000259" key="4">
    <source>
        <dbReference type="PROSITE" id="PS50977"/>
    </source>
</evidence>
<reference evidence="5 6" key="1">
    <citation type="submission" date="2021-10" db="EMBL/GenBank/DDBJ databases">
        <authorList>
            <person name="Criscuolo A."/>
        </authorList>
    </citation>
    <scope>NUCLEOTIDE SEQUENCE [LARGE SCALE GENOMIC DNA]</scope>
    <source>
        <strain evidence="6">CIP 111899</strain>
    </source>
</reference>
<feature type="DNA-binding region" description="H-T-H motif" evidence="3">
    <location>
        <begin position="35"/>
        <end position="54"/>
    </location>
</feature>
<organism evidence="5 6">
    <name type="scientific">Bacillus rhizoplanae</name>
    <dbReference type="NCBI Taxonomy" id="2880966"/>
    <lineage>
        <taxon>Bacteria</taxon>
        <taxon>Bacillati</taxon>
        <taxon>Bacillota</taxon>
        <taxon>Bacilli</taxon>
        <taxon>Bacillales</taxon>
        <taxon>Bacillaceae</taxon>
        <taxon>Bacillus</taxon>
    </lineage>
</organism>
<accession>A0ABN7ZRF6</accession>
<evidence type="ECO:0000313" key="5">
    <source>
        <dbReference type="EMBL" id="CAG9611467.1"/>
    </source>
</evidence>
<dbReference type="InterPro" id="IPR009057">
    <property type="entry name" value="Homeodomain-like_sf"/>
</dbReference>
<protein>
    <recommendedName>
        <fullName evidence="4">HTH tetR-type domain-containing protein</fullName>
    </recommendedName>
</protein>
<name>A0ABN7ZRF6_9BACI</name>
<dbReference type="InterPro" id="IPR039532">
    <property type="entry name" value="TetR_C_Firmicutes"/>
</dbReference>
<dbReference type="PROSITE" id="PS50977">
    <property type="entry name" value="HTH_TETR_2"/>
    <property type="match status" value="1"/>
</dbReference>
<keyword evidence="2 3" id="KW-0238">DNA-binding</keyword>
<dbReference type="PANTHER" id="PTHR43479:SF23">
    <property type="entry name" value="HTH TETR-TYPE DOMAIN-CONTAINING PROTEIN"/>
    <property type="match status" value="1"/>
</dbReference>
<dbReference type="EMBL" id="CAKJTI010000002">
    <property type="protein sequence ID" value="CAG9611467.1"/>
    <property type="molecule type" value="Genomic_DNA"/>
</dbReference>
<evidence type="ECO:0000313" key="6">
    <source>
        <dbReference type="Proteomes" id="UP000789423"/>
    </source>
</evidence>
<dbReference type="SUPFAM" id="SSF46689">
    <property type="entry name" value="Homeodomain-like"/>
    <property type="match status" value="1"/>
</dbReference>
<evidence type="ECO:0000256" key="1">
    <source>
        <dbReference type="ARBA" id="ARBA00022491"/>
    </source>
</evidence>
<keyword evidence="1" id="KW-0678">Repressor</keyword>
<sequence>MSIKNSNDPRVKRTRQAIRDALVSLIHEKGFDSITVQDIAEKATVNRATFYSHYHDKYDLLDKSIEEMLTALANILQSKKLDKKEFELTFDTPHPIFLSLFSHIAEHAFFYQVMLGENGIPKFSSQMMKAIQTDLLNALSLSQPNEEELIVPRDILTSYMAGAHLGMIISWLRQNMPYTPHYMALQLSRLIILGPYTAAGLEPPFK</sequence>
<dbReference type="InterPro" id="IPR001647">
    <property type="entry name" value="HTH_TetR"/>
</dbReference>
<evidence type="ECO:0000256" key="3">
    <source>
        <dbReference type="PROSITE-ProRule" id="PRU00335"/>
    </source>
</evidence>
<comment type="caution">
    <text evidence="5">The sequence shown here is derived from an EMBL/GenBank/DDBJ whole genome shotgun (WGS) entry which is preliminary data.</text>
</comment>
<dbReference type="InterPro" id="IPR050624">
    <property type="entry name" value="HTH-type_Tx_Regulator"/>
</dbReference>
<dbReference type="Pfam" id="PF14278">
    <property type="entry name" value="TetR_C_8"/>
    <property type="match status" value="1"/>
</dbReference>
<dbReference type="Gene3D" id="1.10.357.10">
    <property type="entry name" value="Tetracycline Repressor, domain 2"/>
    <property type="match status" value="1"/>
</dbReference>
<dbReference type="Proteomes" id="UP000789423">
    <property type="component" value="Unassembled WGS sequence"/>
</dbReference>
<proteinExistence type="predicted"/>
<dbReference type="PRINTS" id="PR00455">
    <property type="entry name" value="HTHTETR"/>
</dbReference>
<keyword evidence="6" id="KW-1185">Reference proteome</keyword>
<feature type="domain" description="HTH tetR-type" evidence="4">
    <location>
        <begin position="12"/>
        <end position="72"/>
    </location>
</feature>
<dbReference type="RefSeq" id="WP_230573758.1">
    <property type="nucleotide sequence ID" value="NZ_CAKJTI010000002.1"/>
</dbReference>